<gene>
    <name evidence="2" type="ORF">Slati_1700500</name>
</gene>
<evidence type="ECO:0000259" key="1">
    <source>
        <dbReference type="Pfam" id="PF17919"/>
    </source>
</evidence>
<dbReference type="InterPro" id="IPR043128">
    <property type="entry name" value="Rev_trsase/Diguanyl_cyclase"/>
</dbReference>
<dbReference type="AlphaFoldDB" id="A0AAW2WY71"/>
<dbReference type="PANTHER" id="PTHR48475">
    <property type="entry name" value="RIBONUCLEASE H"/>
    <property type="match status" value="1"/>
</dbReference>
<dbReference type="Pfam" id="PF17919">
    <property type="entry name" value="RT_RNaseH_2"/>
    <property type="match status" value="1"/>
</dbReference>
<dbReference type="InterPro" id="IPR041577">
    <property type="entry name" value="RT_RNaseH_2"/>
</dbReference>
<protein>
    <recommendedName>
        <fullName evidence="1">Reverse transcriptase/retrotransposon-derived protein RNase H-like domain-containing protein</fullName>
    </recommendedName>
</protein>
<evidence type="ECO:0000313" key="2">
    <source>
        <dbReference type="EMBL" id="KAL0445726.1"/>
    </source>
</evidence>
<dbReference type="Gene3D" id="3.30.70.270">
    <property type="match status" value="1"/>
</dbReference>
<accession>A0AAW2WY71</accession>
<proteinExistence type="predicted"/>
<feature type="domain" description="Reverse transcriptase/retrotransposon-derived protein RNase H-like" evidence="1">
    <location>
        <begin position="30"/>
        <end position="123"/>
    </location>
</feature>
<dbReference type="Gene3D" id="3.10.20.370">
    <property type="match status" value="1"/>
</dbReference>
<dbReference type="SUPFAM" id="SSF56672">
    <property type="entry name" value="DNA/RNA polymerases"/>
    <property type="match status" value="1"/>
</dbReference>
<dbReference type="EMBL" id="JACGWN010000006">
    <property type="protein sequence ID" value="KAL0445726.1"/>
    <property type="molecule type" value="Genomic_DNA"/>
</dbReference>
<dbReference type="PANTHER" id="PTHR48475:SF1">
    <property type="entry name" value="RNASE H TYPE-1 DOMAIN-CONTAINING PROTEIN"/>
    <property type="match status" value="1"/>
</dbReference>
<organism evidence="2">
    <name type="scientific">Sesamum latifolium</name>
    <dbReference type="NCBI Taxonomy" id="2727402"/>
    <lineage>
        <taxon>Eukaryota</taxon>
        <taxon>Viridiplantae</taxon>
        <taxon>Streptophyta</taxon>
        <taxon>Embryophyta</taxon>
        <taxon>Tracheophyta</taxon>
        <taxon>Spermatophyta</taxon>
        <taxon>Magnoliopsida</taxon>
        <taxon>eudicotyledons</taxon>
        <taxon>Gunneridae</taxon>
        <taxon>Pentapetalae</taxon>
        <taxon>asterids</taxon>
        <taxon>lamiids</taxon>
        <taxon>Lamiales</taxon>
        <taxon>Pedaliaceae</taxon>
        <taxon>Sesamum</taxon>
    </lineage>
</organism>
<sequence length="125" mass="14372">MAALSRFLSRGAERGLPFFKTLRKTESLSWNKECQDAFDKLKEYLSNPPLLTKTLVREMLYIYLSASEETVSAVLVRAEGRENQPVYYISKVLQGVEPKYPPTEKLALAWVMAARKFRPCFQSTM</sequence>
<comment type="caution">
    <text evidence="2">The sequence shown here is derived from an EMBL/GenBank/DDBJ whole genome shotgun (WGS) entry which is preliminary data.</text>
</comment>
<reference evidence="2" key="1">
    <citation type="submission" date="2020-06" db="EMBL/GenBank/DDBJ databases">
        <authorList>
            <person name="Li T."/>
            <person name="Hu X."/>
            <person name="Zhang T."/>
            <person name="Song X."/>
            <person name="Zhang H."/>
            <person name="Dai N."/>
            <person name="Sheng W."/>
            <person name="Hou X."/>
            <person name="Wei L."/>
        </authorList>
    </citation>
    <scope>NUCLEOTIDE SEQUENCE</scope>
    <source>
        <strain evidence="2">KEN1</strain>
        <tissue evidence="2">Leaf</tissue>
    </source>
</reference>
<name>A0AAW2WY71_9LAMI</name>
<dbReference type="InterPro" id="IPR043502">
    <property type="entry name" value="DNA/RNA_pol_sf"/>
</dbReference>
<reference evidence="2" key="2">
    <citation type="journal article" date="2024" name="Plant">
        <title>Genomic evolution and insights into agronomic trait innovations of Sesamum species.</title>
        <authorList>
            <person name="Miao H."/>
            <person name="Wang L."/>
            <person name="Qu L."/>
            <person name="Liu H."/>
            <person name="Sun Y."/>
            <person name="Le M."/>
            <person name="Wang Q."/>
            <person name="Wei S."/>
            <person name="Zheng Y."/>
            <person name="Lin W."/>
            <person name="Duan Y."/>
            <person name="Cao H."/>
            <person name="Xiong S."/>
            <person name="Wang X."/>
            <person name="Wei L."/>
            <person name="Li C."/>
            <person name="Ma Q."/>
            <person name="Ju M."/>
            <person name="Zhao R."/>
            <person name="Li G."/>
            <person name="Mu C."/>
            <person name="Tian Q."/>
            <person name="Mei H."/>
            <person name="Zhang T."/>
            <person name="Gao T."/>
            <person name="Zhang H."/>
        </authorList>
    </citation>
    <scope>NUCLEOTIDE SEQUENCE</scope>
    <source>
        <strain evidence="2">KEN1</strain>
    </source>
</reference>